<protein>
    <recommendedName>
        <fullName evidence="4">Chromosome partition protein Smc</fullName>
    </recommendedName>
</protein>
<proteinExistence type="predicted"/>
<organism evidence="2 3">
    <name type="scientific">Stratiformator vulcanicus</name>
    <dbReference type="NCBI Taxonomy" id="2527980"/>
    <lineage>
        <taxon>Bacteria</taxon>
        <taxon>Pseudomonadati</taxon>
        <taxon>Planctomycetota</taxon>
        <taxon>Planctomycetia</taxon>
        <taxon>Planctomycetales</taxon>
        <taxon>Planctomycetaceae</taxon>
        <taxon>Stratiformator</taxon>
    </lineage>
</organism>
<dbReference type="KEGG" id="svp:Pan189_09620"/>
<dbReference type="AlphaFoldDB" id="A0A517QY72"/>
<evidence type="ECO:0000313" key="2">
    <source>
        <dbReference type="EMBL" id="QDT36602.1"/>
    </source>
</evidence>
<name>A0A517QY72_9PLAN</name>
<dbReference type="RefSeq" id="WP_145362794.1">
    <property type="nucleotide sequence ID" value="NZ_CP036268.1"/>
</dbReference>
<gene>
    <name evidence="2" type="ORF">Pan189_09620</name>
</gene>
<dbReference type="OrthoDB" id="251077at2"/>
<feature type="signal peptide" evidence="1">
    <location>
        <begin position="1"/>
        <end position="31"/>
    </location>
</feature>
<dbReference type="Proteomes" id="UP000317318">
    <property type="component" value="Chromosome"/>
</dbReference>
<dbReference type="EMBL" id="CP036268">
    <property type="protein sequence ID" value="QDT36602.1"/>
    <property type="molecule type" value="Genomic_DNA"/>
</dbReference>
<evidence type="ECO:0000313" key="3">
    <source>
        <dbReference type="Proteomes" id="UP000317318"/>
    </source>
</evidence>
<keyword evidence="1" id="KW-0732">Signal</keyword>
<evidence type="ECO:0008006" key="4">
    <source>
        <dbReference type="Google" id="ProtNLM"/>
    </source>
</evidence>
<accession>A0A517QY72</accession>
<keyword evidence="3" id="KW-1185">Reference proteome</keyword>
<sequence length="550" mass="63632" precursor="true">MTRTYPQAASRWLAMLATAAVIAAVAGQALAQDRYSGDRYADDRYRSPSPQPTAGFAQVDDRAIIQQYNMQGFGDGFERPDPFAPTLSIQQNNVDVARVRRDIDTFSRLSNELYTELDRMRDRLPAVRNRLADVLRLRARSRLLADRVTNYSQLQQYLTDIQGLDRDWRQISYDLRAVRGLDRNAIRLIDELDRANADISTALKIQNPTLDYRQLVLTSAELRAGMSTLRDDIDIELGRLTNARNLLLIANQAQQQAAHFAGLTLEKVSRDELANEFKRFERVWTELETGVRAYNNRYVERSVRRVRDSESRLRELLLIPQEMDTADLIYTTRTLERDVNDFFNKAPLMVLMRLPEASVALPTADQFYGVLENFVDNVERNQTPEDIIDAYGYVEDAYRSFERVFRPINSEDAQVVLNEVEKNMRSLQSAMLIEEPFDRRVAGEIAAELENLSMHLDQDVRRWLSRSRPPYRDQALRDVQNYVANARALHETVVTGGNVRDIKQRADQMWNDWIRVYQHITKCDTSERPYLARTSSRTTPKLVELRTLLQ</sequence>
<reference evidence="2 3" key="1">
    <citation type="submission" date="2019-02" db="EMBL/GenBank/DDBJ databases">
        <title>Deep-cultivation of Planctomycetes and their phenomic and genomic characterization uncovers novel biology.</title>
        <authorList>
            <person name="Wiegand S."/>
            <person name="Jogler M."/>
            <person name="Boedeker C."/>
            <person name="Pinto D."/>
            <person name="Vollmers J."/>
            <person name="Rivas-Marin E."/>
            <person name="Kohn T."/>
            <person name="Peeters S.H."/>
            <person name="Heuer A."/>
            <person name="Rast P."/>
            <person name="Oberbeckmann S."/>
            <person name="Bunk B."/>
            <person name="Jeske O."/>
            <person name="Meyerdierks A."/>
            <person name="Storesund J.E."/>
            <person name="Kallscheuer N."/>
            <person name="Luecker S."/>
            <person name="Lage O.M."/>
            <person name="Pohl T."/>
            <person name="Merkel B.J."/>
            <person name="Hornburger P."/>
            <person name="Mueller R.-W."/>
            <person name="Bruemmer F."/>
            <person name="Labrenz M."/>
            <person name="Spormann A.M."/>
            <person name="Op den Camp H."/>
            <person name="Overmann J."/>
            <person name="Amann R."/>
            <person name="Jetten M.S.M."/>
            <person name="Mascher T."/>
            <person name="Medema M.H."/>
            <person name="Devos D.P."/>
            <person name="Kaster A.-K."/>
            <person name="Ovreas L."/>
            <person name="Rohde M."/>
            <person name="Galperin M.Y."/>
            <person name="Jogler C."/>
        </authorList>
    </citation>
    <scope>NUCLEOTIDE SEQUENCE [LARGE SCALE GENOMIC DNA]</scope>
    <source>
        <strain evidence="2 3">Pan189</strain>
    </source>
</reference>
<feature type="chain" id="PRO_5022239797" description="Chromosome partition protein Smc" evidence="1">
    <location>
        <begin position="32"/>
        <end position="550"/>
    </location>
</feature>
<evidence type="ECO:0000256" key="1">
    <source>
        <dbReference type="SAM" id="SignalP"/>
    </source>
</evidence>